<evidence type="ECO:0000313" key="5">
    <source>
        <dbReference type="EMBL" id="VFT80633.1"/>
    </source>
</evidence>
<evidence type="ECO:0000313" key="2">
    <source>
        <dbReference type="EMBL" id="KAF0715283.1"/>
    </source>
</evidence>
<accession>A0A485KAK6</accession>
<evidence type="ECO:0000313" key="1">
    <source>
        <dbReference type="EMBL" id="KAF0683828.1"/>
    </source>
</evidence>
<dbReference type="AlphaFoldDB" id="A0A485KAK6"/>
<protein>
    <submittedName>
        <fullName evidence="6">Aste57867_24144 protein</fullName>
    </submittedName>
    <submittedName>
        <fullName evidence="4">Aste57867_3451 protein</fullName>
    </submittedName>
    <submittedName>
        <fullName evidence="5">Aste57867_3467 protein</fullName>
    </submittedName>
</protein>
<reference evidence="5 7" key="1">
    <citation type="submission" date="2019-03" db="EMBL/GenBank/DDBJ databases">
        <authorList>
            <person name="Gaulin E."/>
            <person name="Dumas B."/>
        </authorList>
    </citation>
    <scope>NUCLEOTIDE SEQUENCE [LARGE SCALE GENOMIC DNA]</scope>
    <source>
        <strain evidence="5">CBS 568.67</strain>
    </source>
</reference>
<dbReference type="PANTHER" id="PTHR46586:SF3">
    <property type="entry name" value="ANKYRIN REPEAT-CONTAINING PROTEIN"/>
    <property type="match status" value="1"/>
</dbReference>
<dbReference type="EMBL" id="VJMH01000606">
    <property type="protein sequence ID" value="KAF0715299.1"/>
    <property type="molecule type" value="Genomic_DNA"/>
</dbReference>
<dbReference type="EMBL" id="CAADRA010000606">
    <property type="protein sequence ID" value="VFT80633.1"/>
    <property type="molecule type" value="Genomic_DNA"/>
</dbReference>
<dbReference type="EMBL" id="VJMH01000606">
    <property type="protein sequence ID" value="KAF0715283.1"/>
    <property type="molecule type" value="Genomic_DNA"/>
</dbReference>
<dbReference type="EMBL" id="VJMH01007362">
    <property type="protein sequence ID" value="KAF0683828.1"/>
    <property type="molecule type" value="Genomic_DNA"/>
</dbReference>
<dbReference type="EMBL" id="CAADRA010007388">
    <property type="protein sequence ID" value="VFU00786.1"/>
    <property type="molecule type" value="Genomic_DNA"/>
</dbReference>
<evidence type="ECO:0000313" key="6">
    <source>
        <dbReference type="EMBL" id="VFU00786.1"/>
    </source>
</evidence>
<reference evidence="1" key="2">
    <citation type="submission" date="2019-06" db="EMBL/GenBank/DDBJ databases">
        <title>Genomics analysis of Aphanomyces spp. identifies a new class of oomycete effector associated with host adaptation.</title>
        <authorList>
            <person name="Gaulin E."/>
        </authorList>
    </citation>
    <scope>NUCLEOTIDE SEQUENCE</scope>
    <source>
        <strain evidence="1">CBS 578.67</strain>
    </source>
</reference>
<evidence type="ECO:0000313" key="4">
    <source>
        <dbReference type="EMBL" id="VFT80617.1"/>
    </source>
</evidence>
<dbReference type="Gene3D" id="1.25.40.20">
    <property type="entry name" value="Ankyrin repeat-containing domain"/>
    <property type="match status" value="1"/>
</dbReference>
<dbReference type="EMBL" id="CAADRA010000606">
    <property type="protein sequence ID" value="VFT80617.1"/>
    <property type="molecule type" value="Genomic_DNA"/>
</dbReference>
<dbReference type="Proteomes" id="UP000332933">
    <property type="component" value="Unassembled WGS sequence"/>
</dbReference>
<dbReference type="SUPFAM" id="SSF140860">
    <property type="entry name" value="Pseudo ankyrin repeat-like"/>
    <property type="match status" value="1"/>
</dbReference>
<name>A0A485KAK6_9STRA</name>
<dbReference type="PANTHER" id="PTHR46586">
    <property type="entry name" value="ANKYRIN REPEAT-CONTAINING PROTEIN"/>
    <property type="match status" value="1"/>
</dbReference>
<sequence>MQATTIQPQDLLHALSLISQYQHGICEDMRPFLSLPLRLCLCDEVYAYRFKATVPVSPFQTIADVVESVLPLWLNTHGMERLGTLFACLERAREPVLLWAASKARIDVLAWGHDKYDLQVCSRSLLLAGVGQLDVLVYLHGIGYGTDACLATIRAAIHGHASSLAYLLSAGFPQPTNWLDDNTVAGMCFWGHRNTLELILPQIVQDEGLLRLATTAAAAHNHLDMANWLYDQLLHLDFQLVFYDDAIDESLYVASRRGHLEGLEWLLDRIVVPTDELGEPEHGDLKERCLGYATLARQRPVVDWLVPKVSSSSIVSIYLHYDDDGSMLNDVVDSGYDLDERTVVENMLRWSSEKLQRVLDTFDTFQQHGSTRTNLLKKCLYRVVMNGMVAHVPWLVACLDPADIRDVVCSQKALCLGLLQGGVPMLDLFESHCIHLTSDEMDDAMFTILRSLGDSSVLPNWLRSHDPAIQLANEDTIARWLVVRRGGLASVIGVFLPRLAQSKKTILQFKALFNAWEPLVDDEEKIRVLTECLRRAKNVDILYFVESLVPANPKLFAIMATTRHLGSFRRVHVAFAQSVHAEELLRMESEALICAAATGQRGIAQFLQDKIGSKNNDAVALAQEQATGNTVVSDLLWGVEN</sequence>
<dbReference type="InterPro" id="IPR036770">
    <property type="entry name" value="Ankyrin_rpt-contain_sf"/>
</dbReference>
<evidence type="ECO:0000313" key="7">
    <source>
        <dbReference type="Proteomes" id="UP000332933"/>
    </source>
</evidence>
<evidence type="ECO:0000313" key="3">
    <source>
        <dbReference type="EMBL" id="KAF0715299.1"/>
    </source>
</evidence>
<gene>
    <name evidence="5" type="primary">Aste57867_3467</name>
    <name evidence="6" type="synonym">Aste57867_24144</name>
    <name evidence="4" type="synonym">Aste57867_3451</name>
    <name evidence="2" type="ORF">As57867_003441</name>
    <name evidence="3" type="ORF">As57867_003457</name>
    <name evidence="1" type="ORF">As57867_024070</name>
    <name evidence="6" type="ORF">ASTE57867_24144</name>
    <name evidence="4" type="ORF">ASTE57867_3451</name>
    <name evidence="5" type="ORF">ASTE57867_3467</name>
</gene>
<proteinExistence type="predicted"/>
<organism evidence="5 7">
    <name type="scientific">Aphanomyces stellatus</name>
    <dbReference type="NCBI Taxonomy" id="120398"/>
    <lineage>
        <taxon>Eukaryota</taxon>
        <taxon>Sar</taxon>
        <taxon>Stramenopiles</taxon>
        <taxon>Oomycota</taxon>
        <taxon>Saprolegniomycetes</taxon>
        <taxon>Saprolegniales</taxon>
        <taxon>Verrucalvaceae</taxon>
        <taxon>Aphanomyces</taxon>
    </lineage>
</organism>
<dbReference type="InterPro" id="IPR052050">
    <property type="entry name" value="SecEffector_AnkRepeat"/>
</dbReference>
<keyword evidence="7" id="KW-1185">Reference proteome</keyword>